<dbReference type="PANTHER" id="PTHR33215">
    <property type="entry name" value="PROTEIN DISTAL ANTENNA"/>
    <property type="match status" value="1"/>
</dbReference>
<dbReference type="Gene3D" id="1.10.10.60">
    <property type="entry name" value="Homeodomain-like"/>
    <property type="match status" value="1"/>
</dbReference>
<dbReference type="EMBL" id="CP000612">
    <property type="protein sequence ID" value="ABO49549.1"/>
    <property type="molecule type" value="Genomic_DNA"/>
</dbReference>
<organism evidence="2 3">
    <name type="scientific">Desulforamulus reducens (strain ATCC BAA-1160 / DSM 100696 / MI-1)</name>
    <name type="common">Desulfotomaculum reducens</name>
    <dbReference type="NCBI Taxonomy" id="349161"/>
    <lineage>
        <taxon>Bacteria</taxon>
        <taxon>Bacillati</taxon>
        <taxon>Bacillota</taxon>
        <taxon>Clostridia</taxon>
        <taxon>Eubacteriales</taxon>
        <taxon>Peptococcaceae</taxon>
        <taxon>Desulforamulus</taxon>
    </lineage>
</organism>
<proteinExistence type="predicted"/>
<dbReference type="InterPro" id="IPR051839">
    <property type="entry name" value="RD_transcriptional_regulator"/>
</dbReference>
<dbReference type="SUPFAM" id="SSF46689">
    <property type="entry name" value="Homeodomain-like"/>
    <property type="match status" value="1"/>
</dbReference>
<sequence length="98" mass="11280">MSNNGRKYNKEFKLEAVKLIVEKGRSVPSVALDLGVHEKTLYKWVSDYKKDNENAFPGSGRLRPEDEIIRQLKRRVADLEQENAILKKAAAIFANHRK</sequence>
<dbReference type="Proteomes" id="UP000001556">
    <property type="component" value="Chromosome"/>
</dbReference>
<evidence type="ECO:0000313" key="3">
    <source>
        <dbReference type="Proteomes" id="UP000001556"/>
    </source>
</evidence>
<dbReference type="KEGG" id="drm:Dred_1014"/>
<keyword evidence="3" id="KW-1185">Reference proteome</keyword>
<evidence type="ECO:0000256" key="1">
    <source>
        <dbReference type="SAM" id="Coils"/>
    </source>
</evidence>
<accession>A4J396</accession>
<evidence type="ECO:0000313" key="2">
    <source>
        <dbReference type="EMBL" id="ABO49549.1"/>
    </source>
</evidence>
<name>A4J396_DESRM</name>
<dbReference type="GO" id="GO:0006313">
    <property type="term" value="P:DNA transposition"/>
    <property type="evidence" value="ECO:0007669"/>
    <property type="project" value="InterPro"/>
</dbReference>
<dbReference type="eggNOG" id="COG2963">
    <property type="taxonomic scope" value="Bacteria"/>
</dbReference>
<protein>
    <submittedName>
        <fullName evidence="2">Transposase IS3/IS911 family protein</fullName>
    </submittedName>
</protein>
<feature type="coiled-coil region" evidence="1">
    <location>
        <begin position="62"/>
        <end position="89"/>
    </location>
</feature>
<keyword evidence="1" id="KW-0175">Coiled coil</keyword>
<reference evidence="2 3" key="1">
    <citation type="submission" date="2007-03" db="EMBL/GenBank/DDBJ databases">
        <title>Complete sequence of Desulfotomaculum reducens MI-1.</title>
        <authorList>
            <consortium name="US DOE Joint Genome Institute"/>
            <person name="Copeland A."/>
            <person name="Lucas S."/>
            <person name="Lapidus A."/>
            <person name="Barry K."/>
            <person name="Detter J.C."/>
            <person name="Glavina del Rio T."/>
            <person name="Hammon N."/>
            <person name="Israni S."/>
            <person name="Dalin E."/>
            <person name="Tice H."/>
            <person name="Pitluck S."/>
            <person name="Sims D."/>
            <person name="Brettin T."/>
            <person name="Bruce D."/>
            <person name="Han C."/>
            <person name="Tapia R."/>
            <person name="Schmutz J."/>
            <person name="Larimer F."/>
            <person name="Land M."/>
            <person name="Hauser L."/>
            <person name="Kyrpides N."/>
            <person name="Kim E."/>
            <person name="Tebo B.M."/>
            <person name="Richardson P."/>
        </authorList>
    </citation>
    <scope>NUCLEOTIDE SEQUENCE [LARGE SCALE GENOMIC DNA]</scope>
    <source>
        <strain evidence="2 3">MI-1</strain>
    </source>
</reference>
<dbReference type="GO" id="GO:0004803">
    <property type="term" value="F:transposase activity"/>
    <property type="evidence" value="ECO:0007669"/>
    <property type="project" value="InterPro"/>
</dbReference>
<dbReference type="HOGENOM" id="CLU_027402_33_2_9"/>
<dbReference type="InterPro" id="IPR009057">
    <property type="entry name" value="Homeodomain-like_sf"/>
</dbReference>
<dbReference type="AlphaFoldDB" id="A4J396"/>
<gene>
    <name evidence="2" type="ordered locus">Dred_1014</name>
</gene>
<dbReference type="InterPro" id="IPR002514">
    <property type="entry name" value="Transposase_8"/>
</dbReference>
<dbReference type="Pfam" id="PF01527">
    <property type="entry name" value="HTH_Tnp_1"/>
    <property type="match status" value="1"/>
</dbReference>
<dbReference type="GO" id="GO:0003677">
    <property type="term" value="F:DNA binding"/>
    <property type="evidence" value="ECO:0007669"/>
    <property type="project" value="InterPro"/>
</dbReference>
<dbReference type="STRING" id="349161.Dred_1014"/>
<dbReference type="RefSeq" id="WP_011877376.1">
    <property type="nucleotide sequence ID" value="NC_009253.1"/>
</dbReference>
<dbReference type="PANTHER" id="PTHR33215:SF13">
    <property type="entry name" value="PROTEIN DISTAL ANTENNA"/>
    <property type="match status" value="1"/>
</dbReference>